<sequence length="178" mass="19971">MKKLLTITTVAVLLSGCFDDTTEQREFINRVKASTQPNVEPIPEVAQFEHFAYDASSLRSPFVAPRPEVIQDKLIQVQNCLHPDPQRKKEPLERYPLDNLSMKGTLGSGEQTWALVKASDATLHRVSRGNYVGLYHGKVTQVRSNYIELLELIPDGAGCWKERLTKLEMLEAGDDSSS</sequence>
<evidence type="ECO:0000313" key="3">
    <source>
        <dbReference type="Proteomes" id="UP000033664"/>
    </source>
</evidence>
<dbReference type="PROSITE" id="PS51257">
    <property type="entry name" value="PROKAR_LIPOPROTEIN"/>
    <property type="match status" value="1"/>
</dbReference>
<evidence type="ECO:0000313" key="1">
    <source>
        <dbReference type="EMBL" id="KJY98766.1"/>
    </source>
</evidence>
<dbReference type="PATRIC" id="fig|151081.8.peg.3413"/>
<dbReference type="EMBL" id="JXXZ01000010">
    <property type="protein sequence ID" value="KJY98766.1"/>
    <property type="molecule type" value="Genomic_DNA"/>
</dbReference>
<reference evidence="2 4" key="2">
    <citation type="submission" date="2017-12" db="EMBL/GenBank/DDBJ databases">
        <authorList>
            <person name="Paulsen S."/>
            <person name="Gram L.K."/>
        </authorList>
    </citation>
    <scope>NUCLEOTIDE SEQUENCE [LARGE SCALE GENOMIC DNA]</scope>
    <source>
        <strain evidence="2 4">S2897</strain>
    </source>
</reference>
<name>A0A0F4PHV2_9GAMM</name>
<reference evidence="2" key="4">
    <citation type="submission" date="2019-09" db="EMBL/GenBank/DDBJ databases">
        <title>Co-occurence of chitin degradation, pigmentation and bioactivity in marine Pseudoalteromonas.</title>
        <authorList>
            <person name="Sonnenschein E.C."/>
            <person name="Bech P.K."/>
        </authorList>
    </citation>
    <scope>NUCLEOTIDE SEQUENCE</scope>
    <source>
        <strain evidence="2">S2897</strain>
    </source>
</reference>
<organism evidence="1 3">
    <name type="scientific">Pseudoalteromonas ruthenica</name>
    <dbReference type="NCBI Taxonomy" id="151081"/>
    <lineage>
        <taxon>Bacteria</taxon>
        <taxon>Pseudomonadati</taxon>
        <taxon>Pseudomonadota</taxon>
        <taxon>Gammaproteobacteria</taxon>
        <taxon>Alteromonadales</taxon>
        <taxon>Pseudoalteromonadaceae</taxon>
        <taxon>Pseudoalteromonas</taxon>
    </lineage>
</organism>
<dbReference type="eggNOG" id="COG3168">
    <property type="taxonomic scope" value="Bacteria"/>
</dbReference>
<dbReference type="STRING" id="151081.TW72_13715"/>
<reference evidence="4" key="3">
    <citation type="submission" date="2019-06" db="EMBL/GenBank/DDBJ databases">
        <title>Co-occurence of chitin degradation, pigmentation and bioactivity in marine Pseudoalteromonas.</title>
        <authorList>
            <person name="Sonnenschein E.C."/>
            <person name="Bech P.K."/>
        </authorList>
    </citation>
    <scope>NUCLEOTIDE SEQUENCE [LARGE SCALE GENOMIC DNA]</scope>
    <source>
        <strain evidence="4">S2897</strain>
    </source>
</reference>
<dbReference type="Gene3D" id="2.30.30.830">
    <property type="match status" value="1"/>
</dbReference>
<evidence type="ECO:0000313" key="4">
    <source>
        <dbReference type="Proteomes" id="UP000305874"/>
    </source>
</evidence>
<proteinExistence type="predicted"/>
<dbReference type="AlphaFoldDB" id="A0A0F4PHV2"/>
<reference evidence="1 3" key="1">
    <citation type="journal article" date="2015" name="BMC Genomics">
        <title>Genome mining reveals unlocked bioactive potential of marine Gram-negative bacteria.</title>
        <authorList>
            <person name="Machado H."/>
            <person name="Sonnenschein E.C."/>
            <person name="Melchiorsen J."/>
            <person name="Gram L."/>
        </authorList>
    </citation>
    <scope>NUCLEOTIDE SEQUENCE [LARGE SCALE GENOMIC DNA]</scope>
    <source>
        <strain evidence="1 3">S3137</strain>
    </source>
</reference>
<dbReference type="OrthoDB" id="5296580at2"/>
<dbReference type="Pfam" id="PF04351">
    <property type="entry name" value="PilP"/>
    <property type="match status" value="1"/>
</dbReference>
<dbReference type="Proteomes" id="UP000033664">
    <property type="component" value="Unassembled WGS sequence"/>
</dbReference>
<dbReference type="Proteomes" id="UP000305874">
    <property type="component" value="Unassembled WGS sequence"/>
</dbReference>
<keyword evidence="3" id="KW-1185">Reference proteome</keyword>
<dbReference type="RefSeq" id="WP_022946663.1">
    <property type="nucleotide sequence ID" value="NZ_CP023396.1"/>
</dbReference>
<comment type="caution">
    <text evidence="1">The sequence shown here is derived from an EMBL/GenBank/DDBJ whole genome shotgun (WGS) entry which is preliminary data.</text>
</comment>
<evidence type="ECO:0000313" key="2">
    <source>
        <dbReference type="EMBL" id="TMP85467.1"/>
    </source>
</evidence>
<dbReference type="EMBL" id="PNCG01000029">
    <property type="protein sequence ID" value="TMP85467.1"/>
    <property type="molecule type" value="Genomic_DNA"/>
</dbReference>
<dbReference type="PIRSF" id="PIRSF016481">
    <property type="entry name" value="Pilus_assembly_PilP"/>
    <property type="match status" value="1"/>
</dbReference>
<accession>A0A0F4PHV2</accession>
<gene>
    <name evidence="2" type="ORF">CWC05_18720</name>
    <name evidence="1" type="ORF">TW72_13715</name>
</gene>
<protein>
    <submittedName>
        <fullName evidence="1">Pilus assembly protein PilP</fullName>
    </submittedName>
</protein>
<dbReference type="InterPro" id="IPR007446">
    <property type="entry name" value="PilP"/>
</dbReference>
<dbReference type="GeneID" id="58229552"/>